<protein>
    <submittedName>
        <fullName evidence="1">Uncharacterized protein</fullName>
    </submittedName>
</protein>
<dbReference type="RefSeq" id="WP_158033090.1">
    <property type="nucleotide sequence ID" value="NZ_ML708613.1"/>
</dbReference>
<comment type="caution">
    <text evidence="1">The sequence shown here is derived from an EMBL/GenBank/DDBJ whole genome shotgun (WGS) entry which is preliminary data.</text>
</comment>
<reference evidence="1 2" key="1">
    <citation type="submission" date="2019-05" db="EMBL/GenBank/DDBJ databases">
        <title>Kocuria coralli sp. nov., a novel actinobacterium isolated from coral reef seawater.</title>
        <authorList>
            <person name="Li J."/>
        </authorList>
    </citation>
    <scope>NUCLEOTIDE SEQUENCE [LARGE SCALE GENOMIC DNA]</scope>
    <source>
        <strain evidence="1 2">SCSIO 13007</strain>
    </source>
</reference>
<gene>
    <name evidence="1" type="ORF">FCK90_04365</name>
</gene>
<evidence type="ECO:0000313" key="1">
    <source>
        <dbReference type="EMBL" id="KAA9394777.1"/>
    </source>
</evidence>
<name>A0A5J5KYD3_9MICC</name>
<proteinExistence type="predicted"/>
<dbReference type="AlphaFoldDB" id="A0A5J5KYD3"/>
<accession>A0A5J5KYD3</accession>
<sequence length="113" mass="12254">MDYTDWLGSAQLTTEQAEAFTAAADAYYALPFHTDRDPEDAAADQAEDDAALTAILQTVLEEDTLTATASRARQAQLELTAWVRAAAALGAPERDIADQARMARATVRKRLGR</sequence>
<evidence type="ECO:0000313" key="2">
    <source>
        <dbReference type="Proteomes" id="UP000325957"/>
    </source>
</evidence>
<organism evidence="1 2">
    <name type="scientific">Kocuria coralli</name>
    <dbReference type="NCBI Taxonomy" id="1461025"/>
    <lineage>
        <taxon>Bacteria</taxon>
        <taxon>Bacillati</taxon>
        <taxon>Actinomycetota</taxon>
        <taxon>Actinomycetes</taxon>
        <taxon>Micrococcales</taxon>
        <taxon>Micrococcaceae</taxon>
        <taxon>Kocuria</taxon>
    </lineage>
</organism>
<dbReference type="EMBL" id="SZWF01000004">
    <property type="protein sequence ID" value="KAA9394777.1"/>
    <property type="molecule type" value="Genomic_DNA"/>
</dbReference>
<dbReference type="Proteomes" id="UP000325957">
    <property type="component" value="Unassembled WGS sequence"/>
</dbReference>
<keyword evidence="2" id="KW-1185">Reference proteome</keyword>